<keyword evidence="7 9" id="KW-0472">Membrane</keyword>
<evidence type="ECO:0000256" key="1">
    <source>
        <dbReference type="ARBA" id="ARBA00004414"/>
    </source>
</evidence>
<dbReference type="Proteomes" id="UP001153620">
    <property type="component" value="Chromosome 1"/>
</dbReference>
<keyword evidence="5" id="KW-0479">Metal-binding</keyword>
<dbReference type="GO" id="GO:0008270">
    <property type="term" value="F:zinc ion binding"/>
    <property type="evidence" value="ECO:0007669"/>
    <property type="project" value="TreeGrafter"/>
</dbReference>
<reference evidence="11" key="1">
    <citation type="submission" date="2022-01" db="EMBL/GenBank/DDBJ databases">
        <authorList>
            <person name="King R."/>
        </authorList>
    </citation>
    <scope>NUCLEOTIDE SEQUENCE</scope>
</reference>
<comment type="similarity">
    <text evidence="4">Belongs to the CDIP1/LITAF family.</text>
</comment>
<dbReference type="EMBL" id="OU895877">
    <property type="protein sequence ID" value="CAG9798844.1"/>
    <property type="molecule type" value="Genomic_DNA"/>
</dbReference>
<feature type="transmembrane region" description="Helical" evidence="9">
    <location>
        <begin position="95"/>
        <end position="114"/>
    </location>
</feature>
<accession>A0A9N9RKZ9</accession>
<feature type="region of interest" description="Disordered" evidence="8">
    <location>
        <begin position="1"/>
        <end position="54"/>
    </location>
</feature>
<proteinExistence type="inferred from homology"/>
<keyword evidence="12" id="KW-1185">Reference proteome</keyword>
<keyword evidence="9" id="KW-0812">Transmembrane</keyword>
<dbReference type="InterPro" id="IPR037519">
    <property type="entry name" value="LITAF_fam"/>
</dbReference>
<name>A0A9N9RKZ9_9DIPT</name>
<gene>
    <name evidence="11" type="ORF">CHIRRI_LOCUS1820</name>
</gene>
<evidence type="ECO:0000256" key="5">
    <source>
        <dbReference type="ARBA" id="ARBA00022723"/>
    </source>
</evidence>
<dbReference type="AlphaFoldDB" id="A0A9N9RKZ9"/>
<evidence type="ECO:0000256" key="6">
    <source>
        <dbReference type="ARBA" id="ARBA00022833"/>
    </source>
</evidence>
<dbReference type="InterPro" id="IPR006629">
    <property type="entry name" value="LITAF"/>
</dbReference>
<feature type="compositionally biased region" description="Low complexity" evidence="8">
    <location>
        <begin position="34"/>
        <end position="54"/>
    </location>
</feature>
<evidence type="ECO:0000256" key="3">
    <source>
        <dbReference type="ARBA" id="ARBA00004630"/>
    </source>
</evidence>
<evidence type="ECO:0000256" key="7">
    <source>
        <dbReference type="ARBA" id="ARBA00023136"/>
    </source>
</evidence>
<evidence type="ECO:0000256" key="2">
    <source>
        <dbReference type="ARBA" id="ARBA00004481"/>
    </source>
</evidence>
<evidence type="ECO:0000259" key="10">
    <source>
        <dbReference type="PROSITE" id="PS51837"/>
    </source>
</evidence>
<comment type="subcellular location">
    <subcellularLocation>
        <location evidence="2">Endosome membrane</location>
        <topology evidence="2">Peripheral membrane protein</topology>
    </subcellularLocation>
    <subcellularLocation>
        <location evidence="1">Late endosome membrane</location>
    </subcellularLocation>
    <subcellularLocation>
        <location evidence="3">Lysosome membrane</location>
        <topology evidence="3">Peripheral membrane protein</topology>
        <orientation evidence="3">Cytoplasmic side</orientation>
    </subcellularLocation>
</comment>
<dbReference type="GO" id="GO:0031902">
    <property type="term" value="C:late endosome membrane"/>
    <property type="evidence" value="ECO:0007669"/>
    <property type="project" value="UniProtKB-SubCell"/>
</dbReference>
<feature type="compositionally biased region" description="Polar residues" evidence="8">
    <location>
        <begin position="1"/>
        <end position="11"/>
    </location>
</feature>
<dbReference type="GO" id="GO:0005765">
    <property type="term" value="C:lysosomal membrane"/>
    <property type="evidence" value="ECO:0007669"/>
    <property type="project" value="UniProtKB-SubCell"/>
</dbReference>
<evidence type="ECO:0000313" key="11">
    <source>
        <dbReference type="EMBL" id="CAG9798844.1"/>
    </source>
</evidence>
<dbReference type="Pfam" id="PF10601">
    <property type="entry name" value="zf-LITAF-like"/>
    <property type="match status" value="1"/>
</dbReference>
<protein>
    <recommendedName>
        <fullName evidence="10">LITAF domain-containing protein</fullName>
    </recommendedName>
</protein>
<organism evidence="11 12">
    <name type="scientific">Chironomus riparius</name>
    <dbReference type="NCBI Taxonomy" id="315576"/>
    <lineage>
        <taxon>Eukaryota</taxon>
        <taxon>Metazoa</taxon>
        <taxon>Ecdysozoa</taxon>
        <taxon>Arthropoda</taxon>
        <taxon>Hexapoda</taxon>
        <taxon>Insecta</taxon>
        <taxon>Pterygota</taxon>
        <taxon>Neoptera</taxon>
        <taxon>Endopterygota</taxon>
        <taxon>Diptera</taxon>
        <taxon>Nematocera</taxon>
        <taxon>Chironomoidea</taxon>
        <taxon>Chironomidae</taxon>
        <taxon>Chironominae</taxon>
        <taxon>Chironomus</taxon>
    </lineage>
</organism>
<evidence type="ECO:0000313" key="12">
    <source>
        <dbReference type="Proteomes" id="UP001153620"/>
    </source>
</evidence>
<evidence type="ECO:0000256" key="9">
    <source>
        <dbReference type="SAM" id="Phobius"/>
    </source>
</evidence>
<evidence type="ECO:0000256" key="4">
    <source>
        <dbReference type="ARBA" id="ARBA00005975"/>
    </source>
</evidence>
<keyword evidence="9" id="KW-1133">Transmembrane helix</keyword>
<dbReference type="PANTHER" id="PTHR23292">
    <property type="entry name" value="LIPOPOLYSACCHARIDE-INDUCED TUMOR NECROSIS FACTOR-ALPHA FACTOR"/>
    <property type="match status" value="1"/>
</dbReference>
<feature type="compositionally biased region" description="Pro residues" evidence="8">
    <location>
        <begin position="12"/>
        <end position="33"/>
    </location>
</feature>
<keyword evidence="6" id="KW-0862">Zinc</keyword>
<dbReference type="PROSITE" id="PS51837">
    <property type="entry name" value="LITAF"/>
    <property type="match status" value="1"/>
</dbReference>
<dbReference type="PANTHER" id="PTHR23292:SF14">
    <property type="entry name" value="FI16615P1-RELATED"/>
    <property type="match status" value="1"/>
</dbReference>
<dbReference type="SMART" id="SM00714">
    <property type="entry name" value="LITAF"/>
    <property type="match status" value="1"/>
</dbReference>
<reference evidence="11" key="2">
    <citation type="submission" date="2022-10" db="EMBL/GenBank/DDBJ databases">
        <authorList>
            <consortium name="ENA_rothamsted_submissions"/>
            <consortium name="culmorum"/>
            <person name="King R."/>
        </authorList>
    </citation>
    <scope>NUCLEOTIDE SEQUENCE</scope>
</reference>
<evidence type="ECO:0000256" key="8">
    <source>
        <dbReference type="SAM" id="MobiDB-lite"/>
    </source>
</evidence>
<dbReference type="OrthoDB" id="5599753at2759"/>
<sequence>MEQKNNLNPAMNQPPYPSQGQPPYPTQGQPPYPNQGQPNYGPPQYGQPPITTQPTTVIIQQSLNLGPDPQPMTCPNCRANITTRVKDEATTKTHLFALGICLIGCSLGCCLIPYCVSSCQGQRHECPNCGQFVGMHK</sequence>
<feature type="domain" description="LITAF" evidence="10">
    <location>
        <begin position="54"/>
        <end position="137"/>
    </location>
</feature>